<accession>A0A7I4B6K9</accession>
<dbReference type="Gramene" id="Pp3c16_4800V3.3">
    <property type="protein sequence ID" value="Pp3c16_4800V3.3"/>
    <property type="gene ID" value="Pp3c16_4800"/>
</dbReference>
<keyword evidence="1" id="KW-0812">Transmembrane</keyword>
<keyword evidence="1" id="KW-1133">Transmembrane helix</keyword>
<protein>
    <submittedName>
        <fullName evidence="2">Uncharacterized protein</fullName>
    </submittedName>
</protein>
<dbReference type="Proteomes" id="UP000006727">
    <property type="component" value="Chromosome 16"/>
</dbReference>
<reference evidence="2 3" key="2">
    <citation type="journal article" date="2018" name="Plant J.">
        <title>The Physcomitrella patens chromosome-scale assembly reveals moss genome structure and evolution.</title>
        <authorList>
            <person name="Lang D."/>
            <person name="Ullrich K.K."/>
            <person name="Murat F."/>
            <person name="Fuchs J."/>
            <person name="Jenkins J."/>
            <person name="Haas F.B."/>
            <person name="Piednoel M."/>
            <person name="Gundlach H."/>
            <person name="Van Bel M."/>
            <person name="Meyberg R."/>
            <person name="Vives C."/>
            <person name="Morata J."/>
            <person name="Symeonidi A."/>
            <person name="Hiss M."/>
            <person name="Muchero W."/>
            <person name="Kamisugi Y."/>
            <person name="Saleh O."/>
            <person name="Blanc G."/>
            <person name="Decker E.L."/>
            <person name="van Gessel N."/>
            <person name="Grimwood J."/>
            <person name="Hayes R.D."/>
            <person name="Graham S.W."/>
            <person name="Gunter L.E."/>
            <person name="McDaniel S.F."/>
            <person name="Hoernstein S.N.W."/>
            <person name="Larsson A."/>
            <person name="Li F.W."/>
            <person name="Perroud P.F."/>
            <person name="Phillips J."/>
            <person name="Ranjan P."/>
            <person name="Rokshar D.S."/>
            <person name="Rothfels C.J."/>
            <person name="Schneider L."/>
            <person name="Shu S."/>
            <person name="Stevenson D.W."/>
            <person name="Thummler F."/>
            <person name="Tillich M."/>
            <person name="Villarreal Aguilar J.C."/>
            <person name="Widiez T."/>
            <person name="Wong G.K."/>
            <person name="Wymore A."/>
            <person name="Zhang Y."/>
            <person name="Zimmer A.D."/>
            <person name="Quatrano R.S."/>
            <person name="Mayer K.F.X."/>
            <person name="Goodstein D."/>
            <person name="Casacuberta J.M."/>
            <person name="Vandepoele K."/>
            <person name="Reski R."/>
            <person name="Cuming A.C."/>
            <person name="Tuskan G.A."/>
            <person name="Maumus F."/>
            <person name="Salse J."/>
            <person name="Schmutz J."/>
            <person name="Rensing S.A."/>
        </authorList>
    </citation>
    <scope>NUCLEOTIDE SEQUENCE [LARGE SCALE GENOMIC DNA]</scope>
    <source>
        <strain evidence="2 3">cv. Gransden 2004</strain>
    </source>
</reference>
<dbReference type="EMBL" id="ABEU02000016">
    <property type="status" value="NOT_ANNOTATED_CDS"/>
    <property type="molecule type" value="Genomic_DNA"/>
</dbReference>
<keyword evidence="3" id="KW-1185">Reference proteome</keyword>
<reference evidence="2 3" key="1">
    <citation type="journal article" date="2008" name="Science">
        <title>The Physcomitrella genome reveals evolutionary insights into the conquest of land by plants.</title>
        <authorList>
            <person name="Rensing S."/>
            <person name="Lang D."/>
            <person name="Zimmer A."/>
            <person name="Terry A."/>
            <person name="Salamov A."/>
            <person name="Shapiro H."/>
            <person name="Nishiyama T."/>
            <person name="Perroud P.-F."/>
            <person name="Lindquist E."/>
            <person name="Kamisugi Y."/>
            <person name="Tanahashi T."/>
            <person name="Sakakibara K."/>
            <person name="Fujita T."/>
            <person name="Oishi K."/>
            <person name="Shin-I T."/>
            <person name="Kuroki Y."/>
            <person name="Toyoda A."/>
            <person name="Suzuki Y."/>
            <person name="Hashimoto A."/>
            <person name="Yamaguchi K."/>
            <person name="Sugano A."/>
            <person name="Kohara Y."/>
            <person name="Fujiyama A."/>
            <person name="Anterola A."/>
            <person name="Aoki S."/>
            <person name="Ashton N."/>
            <person name="Barbazuk W.B."/>
            <person name="Barker E."/>
            <person name="Bennetzen J."/>
            <person name="Bezanilla M."/>
            <person name="Blankenship R."/>
            <person name="Cho S.H."/>
            <person name="Dutcher S."/>
            <person name="Estelle M."/>
            <person name="Fawcett J.A."/>
            <person name="Gundlach H."/>
            <person name="Hanada K."/>
            <person name="Heyl A."/>
            <person name="Hicks K.A."/>
            <person name="Hugh J."/>
            <person name="Lohr M."/>
            <person name="Mayer K."/>
            <person name="Melkozernov A."/>
            <person name="Murata T."/>
            <person name="Nelson D."/>
            <person name="Pils B."/>
            <person name="Prigge M."/>
            <person name="Reiss B."/>
            <person name="Renner T."/>
            <person name="Rombauts S."/>
            <person name="Rushton P."/>
            <person name="Sanderfoot A."/>
            <person name="Schween G."/>
            <person name="Shiu S.-H."/>
            <person name="Stueber K."/>
            <person name="Theodoulou F.L."/>
            <person name="Tu H."/>
            <person name="Van de Peer Y."/>
            <person name="Verrier P.J."/>
            <person name="Waters E."/>
            <person name="Wood A."/>
            <person name="Yang L."/>
            <person name="Cove D."/>
            <person name="Cuming A."/>
            <person name="Hasebe M."/>
            <person name="Lucas S."/>
            <person name="Mishler D.B."/>
            <person name="Reski R."/>
            <person name="Grigoriev I."/>
            <person name="Quatrano R.S."/>
            <person name="Boore J.L."/>
        </authorList>
    </citation>
    <scope>NUCLEOTIDE SEQUENCE [LARGE SCALE GENOMIC DNA]</scope>
    <source>
        <strain evidence="2 3">cv. Gransden 2004</strain>
    </source>
</reference>
<keyword evidence="1" id="KW-0472">Membrane</keyword>
<feature type="transmembrane region" description="Helical" evidence="1">
    <location>
        <begin position="24"/>
        <end position="43"/>
    </location>
</feature>
<proteinExistence type="predicted"/>
<reference evidence="2" key="3">
    <citation type="submission" date="2020-12" db="UniProtKB">
        <authorList>
            <consortium name="EnsemblPlants"/>
        </authorList>
    </citation>
    <scope>IDENTIFICATION</scope>
</reference>
<evidence type="ECO:0000313" key="2">
    <source>
        <dbReference type="EnsemblPlants" id="Pp3c16_4800V3.3"/>
    </source>
</evidence>
<evidence type="ECO:0000313" key="3">
    <source>
        <dbReference type="Proteomes" id="UP000006727"/>
    </source>
</evidence>
<evidence type="ECO:0000256" key="1">
    <source>
        <dbReference type="SAM" id="Phobius"/>
    </source>
</evidence>
<sequence length="111" mass="12823">MRVEVSQCLGIVYFNPVIADPRSFSVFFLICFCYAPICSTVFVSQSTLPYKIPNSVYYDLLVDANLVLTRFIKARHHFCDIRVIIPVTIRCNLIGSLFLSPQRAHFLYPWL</sequence>
<dbReference type="AlphaFoldDB" id="A0A7I4B6K9"/>
<gene>
    <name evidence="2" type="primary">LOC112293877</name>
</gene>
<name>A0A7I4B6K9_PHYPA</name>
<dbReference type="EnsemblPlants" id="Pp3c16_4800V3.3">
    <property type="protein sequence ID" value="Pp3c16_4800V3.3"/>
    <property type="gene ID" value="Pp3c16_4800"/>
</dbReference>
<organism evidence="2 3">
    <name type="scientific">Physcomitrium patens</name>
    <name type="common">Spreading-leaved earth moss</name>
    <name type="synonym">Physcomitrella patens</name>
    <dbReference type="NCBI Taxonomy" id="3218"/>
    <lineage>
        <taxon>Eukaryota</taxon>
        <taxon>Viridiplantae</taxon>
        <taxon>Streptophyta</taxon>
        <taxon>Embryophyta</taxon>
        <taxon>Bryophyta</taxon>
        <taxon>Bryophytina</taxon>
        <taxon>Bryopsida</taxon>
        <taxon>Funariidae</taxon>
        <taxon>Funariales</taxon>
        <taxon>Funariaceae</taxon>
        <taxon>Physcomitrium</taxon>
    </lineage>
</organism>